<dbReference type="InterPro" id="IPR036514">
    <property type="entry name" value="SGNH_hydro_sf"/>
</dbReference>
<protein>
    <recommendedName>
        <fullName evidence="4">SGNH/GDSL hydrolase family protein</fullName>
    </recommendedName>
</protein>
<dbReference type="GO" id="GO:0016788">
    <property type="term" value="F:hydrolase activity, acting on ester bonds"/>
    <property type="evidence" value="ECO:0007669"/>
    <property type="project" value="UniProtKB-ARBA"/>
</dbReference>
<evidence type="ECO:0000313" key="3">
    <source>
        <dbReference type="Proteomes" id="UP000594059"/>
    </source>
</evidence>
<proteinExistence type="predicted"/>
<dbReference type="PROSITE" id="PS51257">
    <property type="entry name" value="PROKAR_LIPOPROTEIN"/>
    <property type="match status" value="1"/>
</dbReference>
<organism evidence="2 3">
    <name type="scientific">Novilysobacter ciconiae</name>
    <dbReference type="NCBI Taxonomy" id="2781022"/>
    <lineage>
        <taxon>Bacteria</taxon>
        <taxon>Pseudomonadati</taxon>
        <taxon>Pseudomonadota</taxon>
        <taxon>Gammaproteobacteria</taxon>
        <taxon>Lysobacterales</taxon>
        <taxon>Lysobacteraceae</taxon>
        <taxon>Novilysobacter</taxon>
    </lineage>
</organism>
<dbReference type="Proteomes" id="UP000594059">
    <property type="component" value="Chromosome"/>
</dbReference>
<evidence type="ECO:0000313" key="2">
    <source>
        <dbReference type="EMBL" id="QOW19683.1"/>
    </source>
</evidence>
<feature type="chain" id="PRO_5032820199" description="SGNH/GDSL hydrolase family protein" evidence="1">
    <location>
        <begin position="23"/>
        <end position="283"/>
    </location>
</feature>
<dbReference type="KEGG" id="lcic:INQ41_00930"/>
<accession>A0A7S6ZSB5</accession>
<reference evidence="2 3" key="1">
    <citation type="submission" date="2020-10" db="EMBL/GenBank/DDBJ databases">
        <title>complete genome sequencing of Lysobacter sp. H21R20.</title>
        <authorList>
            <person name="Bae J.-W."/>
            <person name="Lee S.-Y."/>
        </authorList>
    </citation>
    <scope>NUCLEOTIDE SEQUENCE [LARGE SCALE GENOMIC DNA]</scope>
    <source>
        <strain evidence="2 3">H21R20</strain>
    </source>
</reference>
<evidence type="ECO:0008006" key="4">
    <source>
        <dbReference type="Google" id="ProtNLM"/>
    </source>
</evidence>
<sequence>MTIRSGLRLVLALFLAAAACPAAEPKPRVHEVLFVGNSLTYYGNTPAVYAALSTANGHPASSDMIVEGGATLAQRVADGQVEQALQTGRYDTLVIQERGGDLLCSFGPDSCVESREATMTLAGIARKHGVSGVMLGSYQPKPEVSKQLVAAETAASNAAGMGYAEVSETLRELIATKPELEWFATEGMHPGRDLTLLNAMVLYQTLHRELPRARPLAVDAPIYAQDSGLDATLRAADAPPPHADTPTGIWYPATALSLILHVLAKKNPAGAGLSSADGIDQNL</sequence>
<dbReference type="SUPFAM" id="SSF52266">
    <property type="entry name" value="SGNH hydrolase"/>
    <property type="match status" value="1"/>
</dbReference>
<dbReference type="EMBL" id="CP063656">
    <property type="protein sequence ID" value="QOW19683.1"/>
    <property type="molecule type" value="Genomic_DNA"/>
</dbReference>
<name>A0A7S6ZSB5_9GAMM</name>
<gene>
    <name evidence="2" type="ORF">INQ41_00930</name>
</gene>
<keyword evidence="1" id="KW-0732">Signal</keyword>
<evidence type="ECO:0000256" key="1">
    <source>
        <dbReference type="SAM" id="SignalP"/>
    </source>
</evidence>
<feature type="signal peptide" evidence="1">
    <location>
        <begin position="1"/>
        <end position="22"/>
    </location>
</feature>
<dbReference type="RefSeq" id="WP_193985432.1">
    <property type="nucleotide sequence ID" value="NZ_CP063656.1"/>
</dbReference>
<dbReference type="AlphaFoldDB" id="A0A7S6ZSB5"/>
<dbReference type="Gene3D" id="3.40.50.1110">
    <property type="entry name" value="SGNH hydrolase"/>
    <property type="match status" value="1"/>
</dbReference>
<keyword evidence="3" id="KW-1185">Reference proteome</keyword>